<name>A0AAJ7SF68_9ACAR</name>
<feature type="compositionally biased region" description="Basic and acidic residues" evidence="1">
    <location>
        <begin position="89"/>
        <end position="98"/>
    </location>
</feature>
<dbReference type="GeneID" id="100902841"/>
<evidence type="ECO:0000256" key="1">
    <source>
        <dbReference type="SAM" id="MobiDB-lite"/>
    </source>
</evidence>
<dbReference type="KEGG" id="goe:100902841"/>
<proteinExistence type="predicted"/>
<dbReference type="AlphaFoldDB" id="A0AAJ7SF68"/>
<feature type="non-terminal residue" evidence="3">
    <location>
        <position position="324"/>
    </location>
</feature>
<sequence length="324" mass="36389">MSLVRTRSKRLETKNDQLQSTGARKSRRPTRKKEVDSTDFVDEDSRENALVPPGRRRTAKRKQAEQDEEPEPQQDTKKRRVTRRSNVVEIEKAEESPKIRSTRGKRSKVEEACPESPEMEAEKPKPMGLKRVGLKPMGLKRPLKEDNKSTVVEQEPSVDQENAPSSRGRRNARKVVAEMVEFDPDEESETDFSDNDDDDFVLPESDKSDGEEFAPDVEPEPKIIATRRRTKPKELTRSDKIRQFLLDVDMSAPPGVSPVKKPDAQPEKPEGASSGTGLTSKPKTATLPSSSEESASESEDDEESPARRSRNRKQSRAVKGTPSS</sequence>
<keyword evidence="2" id="KW-1185">Reference proteome</keyword>
<feature type="compositionally biased region" description="Basic residues" evidence="1">
    <location>
        <begin position="307"/>
        <end position="316"/>
    </location>
</feature>
<feature type="compositionally biased region" description="Acidic residues" evidence="1">
    <location>
        <begin position="294"/>
        <end position="303"/>
    </location>
</feature>
<feature type="compositionally biased region" description="Acidic residues" evidence="1">
    <location>
        <begin position="180"/>
        <end position="201"/>
    </location>
</feature>
<evidence type="ECO:0000313" key="2">
    <source>
        <dbReference type="Proteomes" id="UP000694867"/>
    </source>
</evidence>
<feature type="compositionally biased region" description="Basic and acidic residues" evidence="1">
    <location>
        <begin position="232"/>
        <end position="242"/>
    </location>
</feature>
<feature type="compositionally biased region" description="Polar residues" evidence="1">
    <location>
        <begin position="273"/>
        <end position="287"/>
    </location>
</feature>
<dbReference type="RefSeq" id="XP_028967389.1">
    <property type="nucleotide sequence ID" value="XM_029111556.1"/>
</dbReference>
<evidence type="ECO:0000313" key="3">
    <source>
        <dbReference type="RefSeq" id="XP_028967389.1"/>
    </source>
</evidence>
<gene>
    <name evidence="3" type="primary">LOC100902841</name>
</gene>
<organism evidence="2 3">
    <name type="scientific">Galendromus occidentalis</name>
    <name type="common">western predatory mite</name>
    <dbReference type="NCBI Taxonomy" id="34638"/>
    <lineage>
        <taxon>Eukaryota</taxon>
        <taxon>Metazoa</taxon>
        <taxon>Ecdysozoa</taxon>
        <taxon>Arthropoda</taxon>
        <taxon>Chelicerata</taxon>
        <taxon>Arachnida</taxon>
        <taxon>Acari</taxon>
        <taxon>Parasitiformes</taxon>
        <taxon>Mesostigmata</taxon>
        <taxon>Gamasina</taxon>
        <taxon>Phytoseioidea</taxon>
        <taxon>Phytoseiidae</taxon>
        <taxon>Typhlodrominae</taxon>
        <taxon>Galendromus</taxon>
    </lineage>
</organism>
<feature type="compositionally biased region" description="Basic and acidic residues" evidence="1">
    <location>
        <begin position="260"/>
        <end position="270"/>
    </location>
</feature>
<feature type="compositionally biased region" description="Polar residues" evidence="1">
    <location>
        <begin position="149"/>
        <end position="165"/>
    </location>
</feature>
<feature type="region of interest" description="Disordered" evidence="1">
    <location>
        <begin position="1"/>
        <end position="324"/>
    </location>
</feature>
<accession>A0AAJ7SF68</accession>
<protein>
    <submittedName>
        <fullName evidence="3">Transcriptional regulator ATRX homolog</fullName>
    </submittedName>
</protein>
<reference evidence="3" key="1">
    <citation type="submission" date="2025-08" db="UniProtKB">
        <authorList>
            <consortium name="RefSeq"/>
        </authorList>
    </citation>
    <scope>IDENTIFICATION</scope>
</reference>
<dbReference type="Proteomes" id="UP000694867">
    <property type="component" value="Unplaced"/>
</dbReference>